<proteinExistence type="predicted"/>
<sequence>MEALVLPRLRWIAGAMNFMPEQQTGFRRYRCTADSIEDVVSTLEDARNRGDVALLVLLDVQSALDSLPYVVIENALDALGIVGCLRRFITQFLTGRTLRVRVGRTTCSPGLLTSGVLQWSVLSPFLLILVLAALPAAIPEDERYQTQCSIQADDVALWVQGLRRHLPAVRRSLQRTLDAVAFFFRGIGLQVSPTKTVTLIVHPNAVARVYSQKLTLEVFATSGE</sequence>
<organism evidence="2 3">
    <name type="scientific">Rhipicephalus sanguineus</name>
    <name type="common">Brown dog tick</name>
    <name type="synonym">Ixodes sanguineus</name>
    <dbReference type="NCBI Taxonomy" id="34632"/>
    <lineage>
        <taxon>Eukaryota</taxon>
        <taxon>Metazoa</taxon>
        <taxon>Ecdysozoa</taxon>
        <taxon>Arthropoda</taxon>
        <taxon>Chelicerata</taxon>
        <taxon>Arachnida</taxon>
        <taxon>Acari</taxon>
        <taxon>Parasitiformes</taxon>
        <taxon>Ixodida</taxon>
        <taxon>Ixodoidea</taxon>
        <taxon>Ixodidae</taxon>
        <taxon>Rhipicephalinae</taxon>
        <taxon>Rhipicephalus</taxon>
        <taxon>Rhipicephalus</taxon>
    </lineage>
</organism>
<dbReference type="Proteomes" id="UP000821837">
    <property type="component" value="Chromosome 1"/>
</dbReference>
<name>A0A9D4TBQ4_RHISA</name>
<evidence type="ECO:0000313" key="3">
    <source>
        <dbReference type="Proteomes" id="UP000821837"/>
    </source>
</evidence>
<comment type="caution">
    <text evidence="2">The sequence shown here is derived from an EMBL/GenBank/DDBJ whole genome shotgun (WGS) entry which is preliminary data.</text>
</comment>
<gene>
    <name evidence="2" type="ORF">HPB52_022231</name>
</gene>
<evidence type="ECO:0000313" key="2">
    <source>
        <dbReference type="EMBL" id="KAH7984533.1"/>
    </source>
</evidence>
<dbReference type="InterPro" id="IPR000477">
    <property type="entry name" value="RT_dom"/>
</dbReference>
<keyword evidence="3" id="KW-1185">Reference proteome</keyword>
<reference evidence="2" key="1">
    <citation type="journal article" date="2020" name="Cell">
        <title>Large-Scale Comparative Analyses of Tick Genomes Elucidate Their Genetic Diversity and Vector Capacities.</title>
        <authorList>
            <consortium name="Tick Genome and Microbiome Consortium (TIGMIC)"/>
            <person name="Jia N."/>
            <person name="Wang J."/>
            <person name="Shi W."/>
            <person name="Du L."/>
            <person name="Sun Y."/>
            <person name="Zhan W."/>
            <person name="Jiang J.F."/>
            <person name="Wang Q."/>
            <person name="Zhang B."/>
            <person name="Ji P."/>
            <person name="Bell-Sakyi L."/>
            <person name="Cui X.M."/>
            <person name="Yuan T.T."/>
            <person name="Jiang B.G."/>
            <person name="Yang W.F."/>
            <person name="Lam T.T."/>
            <person name="Chang Q.C."/>
            <person name="Ding S.J."/>
            <person name="Wang X.J."/>
            <person name="Zhu J.G."/>
            <person name="Ruan X.D."/>
            <person name="Zhao L."/>
            <person name="Wei J.T."/>
            <person name="Ye R.Z."/>
            <person name="Que T.C."/>
            <person name="Du C.H."/>
            <person name="Zhou Y.H."/>
            <person name="Cheng J.X."/>
            <person name="Dai P.F."/>
            <person name="Guo W.B."/>
            <person name="Han X.H."/>
            <person name="Huang E.J."/>
            <person name="Li L.F."/>
            <person name="Wei W."/>
            <person name="Gao Y.C."/>
            <person name="Liu J.Z."/>
            <person name="Shao H.Z."/>
            <person name="Wang X."/>
            <person name="Wang C.C."/>
            <person name="Yang T.C."/>
            <person name="Huo Q.B."/>
            <person name="Li W."/>
            <person name="Chen H.Y."/>
            <person name="Chen S.E."/>
            <person name="Zhou L.G."/>
            <person name="Ni X.B."/>
            <person name="Tian J.H."/>
            <person name="Sheng Y."/>
            <person name="Liu T."/>
            <person name="Pan Y.S."/>
            <person name="Xia L.Y."/>
            <person name="Li J."/>
            <person name="Zhao F."/>
            <person name="Cao W.C."/>
        </authorList>
    </citation>
    <scope>NUCLEOTIDE SEQUENCE</scope>
    <source>
        <strain evidence="2">Rsan-2018</strain>
    </source>
</reference>
<accession>A0A9D4TBQ4</accession>
<dbReference type="EMBL" id="JABSTV010001245">
    <property type="protein sequence ID" value="KAH7984533.1"/>
    <property type="molecule type" value="Genomic_DNA"/>
</dbReference>
<dbReference type="VEuPathDB" id="VectorBase:RSAN_028879"/>
<feature type="domain" description="Reverse transcriptase" evidence="1">
    <location>
        <begin position="1"/>
        <end position="224"/>
    </location>
</feature>
<dbReference type="PANTHER" id="PTHR33332">
    <property type="entry name" value="REVERSE TRANSCRIPTASE DOMAIN-CONTAINING PROTEIN"/>
    <property type="match status" value="1"/>
</dbReference>
<protein>
    <recommendedName>
        <fullName evidence="1">Reverse transcriptase domain-containing protein</fullName>
    </recommendedName>
</protein>
<dbReference type="Pfam" id="PF00078">
    <property type="entry name" value="RVT_1"/>
    <property type="match status" value="1"/>
</dbReference>
<reference evidence="2" key="2">
    <citation type="submission" date="2021-09" db="EMBL/GenBank/DDBJ databases">
        <authorList>
            <person name="Jia N."/>
            <person name="Wang J."/>
            <person name="Shi W."/>
            <person name="Du L."/>
            <person name="Sun Y."/>
            <person name="Zhan W."/>
            <person name="Jiang J."/>
            <person name="Wang Q."/>
            <person name="Zhang B."/>
            <person name="Ji P."/>
            <person name="Sakyi L.B."/>
            <person name="Cui X."/>
            <person name="Yuan T."/>
            <person name="Jiang B."/>
            <person name="Yang W."/>
            <person name="Lam T.T.-Y."/>
            <person name="Chang Q."/>
            <person name="Ding S."/>
            <person name="Wang X."/>
            <person name="Zhu J."/>
            <person name="Ruan X."/>
            <person name="Zhao L."/>
            <person name="Wei J."/>
            <person name="Que T."/>
            <person name="Du C."/>
            <person name="Cheng J."/>
            <person name="Dai P."/>
            <person name="Han X."/>
            <person name="Huang E."/>
            <person name="Gao Y."/>
            <person name="Liu J."/>
            <person name="Shao H."/>
            <person name="Ye R."/>
            <person name="Li L."/>
            <person name="Wei W."/>
            <person name="Wang X."/>
            <person name="Wang C."/>
            <person name="Huo Q."/>
            <person name="Li W."/>
            <person name="Guo W."/>
            <person name="Chen H."/>
            <person name="Chen S."/>
            <person name="Zhou L."/>
            <person name="Zhou L."/>
            <person name="Ni X."/>
            <person name="Tian J."/>
            <person name="Zhou Y."/>
            <person name="Sheng Y."/>
            <person name="Liu T."/>
            <person name="Pan Y."/>
            <person name="Xia L."/>
            <person name="Li J."/>
            <person name="Zhao F."/>
            <person name="Cao W."/>
        </authorList>
    </citation>
    <scope>NUCLEOTIDE SEQUENCE</scope>
    <source>
        <strain evidence="2">Rsan-2018</strain>
        <tissue evidence="2">Larvae</tissue>
    </source>
</reference>
<dbReference type="AlphaFoldDB" id="A0A9D4TBQ4"/>
<evidence type="ECO:0000259" key="1">
    <source>
        <dbReference type="PROSITE" id="PS50878"/>
    </source>
</evidence>
<dbReference type="PROSITE" id="PS50878">
    <property type="entry name" value="RT_POL"/>
    <property type="match status" value="1"/>
</dbReference>